<dbReference type="Pfam" id="PF24866">
    <property type="entry name" value="DUF7732"/>
    <property type="match status" value="1"/>
</dbReference>
<comment type="caution">
    <text evidence="5">The sequence shown here is derived from an EMBL/GenBank/DDBJ whole genome shotgun (WGS) entry which is preliminary data.</text>
</comment>
<sequence>MRVSQLYACLVAIHAVHAVSLPNTNALDLLEEHAGSAPRSDVFSPEHPLEKRKGGGGGGGKGGGGGGSSGGGGRSSSGTSSSGRTNPSSNVGGATRSGSGPARSFGGGGFYGGGASTPYASGQNSPRRGLPARALLAPALMLAIFPGIWLWSVYPYYLNNQYRFVNETVRNATNPNGLNTTLPVICLCQQFAVCGCDENDNDQYFKDLVGNGDYNKLNKSLVTVSDVEGKRSLVINGTLPNGTTAPGGTDDAGASLALSKYTGCWMMGILALYAVVLL</sequence>
<protein>
    <recommendedName>
        <fullName evidence="4">DUF7732 domain-containing protein</fullName>
    </recommendedName>
</protein>
<keyword evidence="2" id="KW-0812">Transmembrane</keyword>
<dbReference type="PANTHER" id="PTHR42091:SF1">
    <property type="entry name" value="CONSERVED GLYCINE-RICH PROTEIN (AFU_ORTHOLOGUE AFUA_7G02440)"/>
    <property type="match status" value="1"/>
</dbReference>
<accession>A0A7C8MJQ3</accession>
<evidence type="ECO:0000313" key="6">
    <source>
        <dbReference type="Proteomes" id="UP000481861"/>
    </source>
</evidence>
<keyword evidence="3" id="KW-0732">Signal</keyword>
<evidence type="ECO:0000256" key="3">
    <source>
        <dbReference type="SAM" id="SignalP"/>
    </source>
</evidence>
<evidence type="ECO:0000313" key="5">
    <source>
        <dbReference type="EMBL" id="KAF2868765.1"/>
    </source>
</evidence>
<feature type="compositionally biased region" description="Low complexity" evidence="1">
    <location>
        <begin position="76"/>
        <end position="85"/>
    </location>
</feature>
<reference evidence="5 6" key="1">
    <citation type="submission" date="2020-01" db="EMBL/GenBank/DDBJ databases">
        <authorList>
            <consortium name="DOE Joint Genome Institute"/>
            <person name="Haridas S."/>
            <person name="Albert R."/>
            <person name="Binder M."/>
            <person name="Bloem J."/>
            <person name="Labutti K."/>
            <person name="Salamov A."/>
            <person name="Andreopoulos B."/>
            <person name="Baker S.E."/>
            <person name="Barry K."/>
            <person name="Bills G."/>
            <person name="Bluhm B.H."/>
            <person name="Cannon C."/>
            <person name="Castanera R."/>
            <person name="Culley D.E."/>
            <person name="Daum C."/>
            <person name="Ezra D."/>
            <person name="Gonzalez J.B."/>
            <person name="Henrissat B."/>
            <person name="Kuo A."/>
            <person name="Liang C."/>
            <person name="Lipzen A."/>
            <person name="Lutzoni F."/>
            <person name="Magnuson J."/>
            <person name="Mondo S."/>
            <person name="Nolan M."/>
            <person name="Ohm R."/>
            <person name="Pangilinan J."/>
            <person name="Park H.-J.H."/>
            <person name="Ramirez L."/>
            <person name="Alfaro M."/>
            <person name="Sun H."/>
            <person name="Tritt A."/>
            <person name="Yoshinaga Y."/>
            <person name="Zwiers L.-H.L."/>
            <person name="Turgeon B.G."/>
            <person name="Goodwin S.B."/>
            <person name="Spatafora J.W."/>
            <person name="Crous P.W."/>
            <person name="Grigoriev I.V."/>
        </authorList>
    </citation>
    <scope>NUCLEOTIDE SEQUENCE [LARGE SCALE GENOMIC DNA]</scope>
    <source>
        <strain evidence="5 6">CBS 611.86</strain>
    </source>
</reference>
<dbReference type="Proteomes" id="UP000481861">
    <property type="component" value="Unassembled WGS sequence"/>
</dbReference>
<feature type="compositionally biased region" description="Gly residues" evidence="1">
    <location>
        <begin position="55"/>
        <end position="75"/>
    </location>
</feature>
<evidence type="ECO:0000256" key="2">
    <source>
        <dbReference type="SAM" id="Phobius"/>
    </source>
</evidence>
<name>A0A7C8MJQ3_9PLEO</name>
<keyword evidence="2" id="KW-0472">Membrane</keyword>
<dbReference type="PANTHER" id="PTHR42091">
    <property type="entry name" value="CONSERVED GLYCINE-RICH PROTEIN (AFU_ORTHOLOGUE AFUA_7G02440)"/>
    <property type="match status" value="1"/>
</dbReference>
<dbReference type="EMBL" id="JAADJZ010000018">
    <property type="protein sequence ID" value="KAF2868765.1"/>
    <property type="molecule type" value="Genomic_DNA"/>
</dbReference>
<dbReference type="OrthoDB" id="5425547at2759"/>
<evidence type="ECO:0000256" key="1">
    <source>
        <dbReference type="SAM" id="MobiDB-lite"/>
    </source>
</evidence>
<feature type="domain" description="DUF7732" evidence="4">
    <location>
        <begin position="110"/>
        <end position="243"/>
    </location>
</feature>
<keyword evidence="2" id="KW-1133">Transmembrane helix</keyword>
<feature type="region of interest" description="Disordered" evidence="1">
    <location>
        <begin position="37"/>
        <end position="100"/>
    </location>
</feature>
<feature type="chain" id="PRO_5028853010" description="DUF7732 domain-containing protein" evidence="3">
    <location>
        <begin position="19"/>
        <end position="278"/>
    </location>
</feature>
<organism evidence="5 6">
    <name type="scientific">Massariosphaeria phaeospora</name>
    <dbReference type="NCBI Taxonomy" id="100035"/>
    <lineage>
        <taxon>Eukaryota</taxon>
        <taxon>Fungi</taxon>
        <taxon>Dikarya</taxon>
        <taxon>Ascomycota</taxon>
        <taxon>Pezizomycotina</taxon>
        <taxon>Dothideomycetes</taxon>
        <taxon>Pleosporomycetidae</taxon>
        <taxon>Pleosporales</taxon>
        <taxon>Pleosporales incertae sedis</taxon>
        <taxon>Massariosphaeria</taxon>
    </lineage>
</organism>
<feature type="signal peptide" evidence="3">
    <location>
        <begin position="1"/>
        <end position="18"/>
    </location>
</feature>
<feature type="transmembrane region" description="Helical" evidence="2">
    <location>
        <begin position="135"/>
        <end position="154"/>
    </location>
</feature>
<keyword evidence="6" id="KW-1185">Reference proteome</keyword>
<proteinExistence type="predicted"/>
<dbReference type="InterPro" id="IPR056634">
    <property type="entry name" value="DUF7732"/>
</dbReference>
<dbReference type="AlphaFoldDB" id="A0A7C8MJQ3"/>
<gene>
    <name evidence="5" type="ORF">BDV95DRAFT_630464</name>
</gene>
<evidence type="ECO:0000259" key="4">
    <source>
        <dbReference type="Pfam" id="PF24866"/>
    </source>
</evidence>